<evidence type="ECO:0000313" key="1">
    <source>
        <dbReference type="EMBL" id="KAH7122531.1"/>
    </source>
</evidence>
<dbReference type="AlphaFoldDB" id="A0A9P9DQ08"/>
<dbReference type="OrthoDB" id="5355526at2759"/>
<accession>A0A9P9DQ08</accession>
<sequence>MLDTSNEKPHSSFIHLDMITHRAPSKLNCGFSALMGCSLRPGNSFGKFIVQLDLFDDMCMQVVEKYAVCHCMYHKHSVDPCPYYGRHSVIEKIVYVGSSCPNHSG</sequence>
<reference evidence="1" key="1">
    <citation type="journal article" date="2021" name="Nat. Commun.">
        <title>Genetic determinants of endophytism in the Arabidopsis root mycobiome.</title>
        <authorList>
            <person name="Mesny F."/>
            <person name="Miyauchi S."/>
            <person name="Thiergart T."/>
            <person name="Pickel B."/>
            <person name="Atanasova L."/>
            <person name="Karlsson M."/>
            <person name="Huettel B."/>
            <person name="Barry K.W."/>
            <person name="Haridas S."/>
            <person name="Chen C."/>
            <person name="Bauer D."/>
            <person name="Andreopoulos W."/>
            <person name="Pangilinan J."/>
            <person name="LaButti K."/>
            <person name="Riley R."/>
            <person name="Lipzen A."/>
            <person name="Clum A."/>
            <person name="Drula E."/>
            <person name="Henrissat B."/>
            <person name="Kohler A."/>
            <person name="Grigoriev I.V."/>
            <person name="Martin F.M."/>
            <person name="Hacquard S."/>
        </authorList>
    </citation>
    <scope>NUCLEOTIDE SEQUENCE</scope>
    <source>
        <strain evidence="1">MPI-CAGE-CH-0243</strain>
    </source>
</reference>
<keyword evidence="2" id="KW-1185">Reference proteome</keyword>
<proteinExistence type="predicted"/>
<evidence type="ECO:0000313" key="2">
    <source>
        <dbReference type="Proteomes" id="UP000700596"/>
    </source>
</evidence>
<name>A0A9P9DQ08_9PLEO</name>
<protein>
    <submittedName>
        <fullName evidence="1">Uncharacterized protein</fullName>
    </submittedName>
</protein>
<organism evidence="1 2">
    <name type="scientific">Dendryphion nanum</name>
    <dbReference type="NCBI Taxonomy" id="256645"/>
    <lineage>
        <taxon>Eukaryota</taxon>
        <taxon>Fungi</taxon>
        <taxon>Dikarya</taxon>
        <taxon>Ascomycota</taxon>
        <taxon>Pezizomycotina</taxon>
        <taxon>Dothideomycetes</taxon>
        <taxon>Pleosporomycetidae</taxon>
        <taxon>Pleosporales</taxon>
        <taxon>Torulaceae</taxon>
        <taxon>Dendryphion</taxon>
    </lineage>
</organism>
<dbReference type="Proteomes" id="UP000700596">
    <property type="component" value="Unassembled WGS sequence"/>
</dbReference>
<dbReference type="EMBL" id="JAGMWT010000009">
    <property type="protein sequence ID" value="KAH7122531.1"/>
    <property type="molecule type" value="Genomic_DNA"/>
</dbReference>
<gene>
    <name evidence="1" type="ORF">B0J11DRAFT_341814</name>
</gene>
<comment type="caution">
    <text evidence="1">The sequence shown here is derived from an EMBL/GenBank/DDBJ whole genome shotgun (WGS) entry which is preliminary data.</text>
</comment>